<keyword evidence="3 6" id="KW-0812">Transmembrane</keyword>
<evidence type="ECO:0000313" key="7">
    <source>
        <dbReference type="EMBL" id="MFC0224800.1"/>
    </source>
</evidence>
<sequence>MTGQSSVRTRRTFDGGAVAVATSVMNVSTYGYTMLTARLVGPREYGAFVACLGLVLVIQVVAYGLQAAAARRIAVDGASVATIERVVLALGAKVSVLLGLALVAATPLVDRLLNLDNLTLAALVGLSAVPLTFAGAQAGVLQGEKRWGALAVFYLASGVPRLLLGSALVVWRPDSTSAMAGVLLGMCFPVVVGWWVLRQRRDLPAPPAAEHSTRSLLVEAGHNMQALLAFYALSSVDIVLARQVLSEHDAGLYAAGLILAKVMLFLPQFVVVIAFPDMAAEDGRQRARTRSLLVVAAVGAVAVAGATVLSGVAMIFVGGDDFGEVEHVLWLFAVLGTVLAMLQLEVYAALARQGRRAVALAWAALVAAVLLGSQATTVTGLVVTVTAVDATLLVVLGVLGSRAARPVHAPTQAP</sequence>
<protein>
    <submittedName>
        <fullName evidence="7">Oligosaccharide flippase family protein</fullName>
    </submittedName>
</protein>
<keyword evidence="8" id="KW-1185">Reference proteome</keyword>
<dbReference type="EMBL" id="JBHLXH010000003">
    <property type="protein sequence ID" value="MFC0224800.1"/>
    <property type="molecule type" value="Genomic_DNA"/>
</dbReference>
<dbReference type="PANTHER" id="PTHR30250">
    <property type="entry name" value="PST FAMILY PREDICTED COLANIC ACID TRANSPORTER"/>
    <property type="match status" value="1"/>
</dbReference>
<evidence type="ECO:0000313" key="8">
    <source>
        <dbReference type="Proteomes" id="UP001589698"/>
    </source>
</evidence>
<dbReference type="InterPro" id="IPR002797">
    <property type="entry name" value="Polysacc_synth"/>
</dbReference>
<reference evidence="7 8" key="1">
    <citation type="submission" date="2024-09" db="EMBL/GenBank/DDBJ databases">
        <authorList>
            <person name="Sun Q."/>
            <person name="Mori K."/>
        </authorList>
    </citation>
    <scope>NUCLEOTIDE SEQUENCE [LARGE SCALE GENOMIC DNA]</scope>
    <source>
        <strain evidence="7 8">CCM 8654</strain>
    </source>
</reference>
<evidence type="ECO:0000256" key="1">
    <source>
        <dbReference type="ARBA" id="ARBA00004651"/>
    </source>
</evidence>
<keyword evidence="2" id="KW-1003">Cell membrane</keyword>
<evidence type="ECO:0000256" key="6">
    <source>
        <dbReference type="SAM" id="Phobius"/>
    </source>
</evidence>
<dbReference type="Proteomes" id="UP001589698">
    <property type="component" value="Unassembled WGS sequence"/>
</dbReference>
<dbReference type="PANTHER" id="PTHR30250:SF11">
    <property type="entry name" value="O-ANTIGEN TRANSPORTER-RELATED"/>
    <property type="match status" value="1"/>
</dbReference>
<feature type="transmembrane region" description="Helical" evidence="6">
    <location>
        <begin position="118"/>
        <end position="136"/>
    </location>
</feature>
<evidence type="ECO:0000256" key="3">
    <source>
        <dbReference type="ARBA" id="ARBA00022692"/>
    </source>
</evidence>
<feature type="transmembrane region" description="Helical" evidence="6">
    <location>
        <begin position="148"/>
        <end position="171"/>
    </location>
</feature>
<organism evidence="7 8">
    <name type="scientific">Nocardioides zeicaulis</name>
    <dbReference type="NCBI Taxonomy" id="1776857"/>
    <lineage>
        <taxon>Bacteria</taxon>
        <taxon>Bacillati</taxon>
        <taxon>Actinomycetota</taxon>
        <taxon>Actinomycetes</taxon>
        <taxon>Propionibacteriales</taxon>
        <taxon>Nocardioidaceae</taxon>
        <taxon>Nocardioides</taxon>
    </lineage>
</organism>
<gene>
    <name evidence="7" type="ORF">ACFFJG_20085</name>
</gene>
<feature type="transmembrane region" description="Helical" evidence="6">
    <location>
        <begin position="328"/>
        <end position="350"/>
    </location>
</feature>
<dbReference type="RefSeq" id="WP_378520577.1">
    <property type="nucleotide sequence ID" value="NZ_CBCSDI010000001.1"/>
</dbReference>
<comment type="caution">
    <text evidence="7">The sequence shown here is derived from an EMBL/GenBank/DDBJ whole genome shotgun (WGS) entry which is preliminary data.</text>
</comment>
<feature type="transmembrane region" description="Helical" evidence="6">
    <location>
        <begin position="381"/>
        <end position="399"/>
    </location>
</feature>
<evidence type="ECO:0000256" key="2">
    <source>
        <dbReference type="ARBA" id="ARBA00022475"/>
    </source>
</evidence>
<comment type="subcellular location">
    <subcellularLocation>
        <location evidence="1">Cell membrane</location>
        <topology evidence="1">Multi-pass membrane protein</topology>
    </subcellularLocation>
</comment>
<feature type="transmembrane region" description="Helical" evidence="6">
    <location>
        <begin position="357"/>
        <end position="375"/>
    </location>
</feature>
<feature type="transmembrane region" description="Helical" evidence="6">
    <location>
        <begin position="45"/>
        <end position="65"/>
    </location>
</feature>
<dbReference type="InterPro" id="IPR050833">
    <property type="entry name" value="Poly_Biosynth_Transport"/>
</dbReference>
<feature type="transmembrane region" description="Helical" evidence="6">
    <location>
        <begin position="292"/>
        <end position="316"/>
    </location>
</feature>
<name>A0ABV6E717_9ACTN</name>
<feature type="transmembrane region" description="Helical" evidence="6">
    <location>
        <begin position="12"/>
        <end position="33"/>
    </location>
</feature>
<keyword evidence="5 6" id="KW-0472">Membrane</keyword>
<dbReference type="Pfam" id="PF01943">
    <property type="entry name" value="Polysacc_synt"/>
    <property type="match status" value="1"/>
</dbReference>
<feature type="transmembrane region" description="Helical" evidence="6">
    <location>
        <begin position="177"/>
        <end position="197"/>
    </location>
</feature>
<proteinExistence type="predicted"/>
<keyword evidence="4 6" id="KW-1133">Transmembrane helix</keyword>
<evidence type="ECO:0000256" key="5">
    <source>
        <dbReference type="ARBA" id="ARBA00023136"/>
    </source>
</evidence>
<accession>A0ABV6E717</accession>
<feature type="transmembrane region" description="Helical" evidence="6">
    <location>
        <begin position="226"/>
        <end position="245"/>
    </location>
</feature>
<evidence type="ECO:0000256" key="4">
    <source>
        <dbReference type="ARBA" id="ARBA00022989"/>
    </source>
</evidence>
<feature type="transmembrane region" description="Helical" evidence="6">
    <location>
        <begin position="251"/>
        <end position="280"/>
    </location>
</feature>
<feature type="transmembrane region" description="Helical" evidence="6">
    <location>
        <begin position="86"/>
        <end position="106"/>
    </location>
</feature>